<name>I7BB06_MYCHA</name>
<reference evidence="3" key="2">
    <citation type="submission" date="2012-07" db="EMBL/GenBank/DDBJ databases">
        <title>Complete genome sequence of 'Candidatus Mycoplasma haemolamae'.</title>
        <authorList>
            <person name="Guimaraes A.M.S."/>
            <person name="Toth B."/>
            <person name="Santos A.P."/>
            <person name="Nascimento N.C."/>
            <person name="Sojka J.E."/>
            <person name="Messick J.B."/>
        </authorList>
    </citation>
    <scope>NUCLEOTIDE SEQUENCE [LARGE SCALE GENOMIC DNA]</scope>
    <source>
        <strain evidence="3">Purdue</strain>
    </source>
</reference>
<feature type="transmembrane region" description="Helical" evidence="1">
    <location>
        <begin position="87"/>
        <end position="105"/>
    </location>
</feature>
<protein>
    <submittedName>
        <fullName evidence="2">Uncharacterized protein</fullName>
    </submittedName>
</protein>
<keyword evidence="3" id="KW-1185">Reference proteome</keyword>
<feature type="transmembrane region" description="Helical" evidence="1">
    <location>
        <begin position="20"/>
        <end position="42"/>
    </location>
</feature>
<evidence type="ECO:0000313" key="2">
    <source>
        <dbReference type="EMBL" id="AFO52475.1"/>
    </source>
</evidence>
<dbReference type="Proteomes" id="UP000006502">
    <property type="component" value="Chromosome"/>
</dbReference>
<keyword evidence="1" id="KW-1133">Transmembrane helix</keyword>
<feature type="transmembrane region" description="Helical" evidence="1">
    <location>
        <begin position="54"/>
        <end position="75"/>
    </location>
</feature>
<gene>
    <name evidence="2" type="ordered locus">MHLP_04475</name>
</gene>
<dbReference type="KEGG" id="mhl:MHLP_04475"/>
<keyword evidence="1" id="KW-0812">Transmembrane</keyword>
<organism evidence="2 3">
    <name type="scientific">Mycoplasma haematolamae (strain Purdue)</name>
    <dbReference type="NCBI Taxonomy" id="1212765"/>
    <lineage>
        <taxon>Bacteria</taxon>
        <taxon>Bacillati</taxon>
        <taxon>Mycoplasmatota</taxon>
        <taxon>Mollicutes</taxon>
        <taxon>Mycoplasmataceae</taxon>
        <taxon>Mycoplasma</taxon>
    </lineage>
</organism>
<dbReference type="PATRIC" id="fig|1212765.3.peg.1017"/>
<proteinExistence type="predicted"/>
<dbReference type="HOGENOM" id="CLU_1873168_0_0_14"/>
<reference evidence="2 3" key="1">
    <citation type="journal article" date="2012" name="J. Bacteriol.">
        <title>Genome Sequence of "Candidatus Mycoplasma haemolamae" Strain Purdue, a Red Blood Cell Pathogen of Alpacas (Vicugna pacos) and Llamas (Lama glama).</title>
        <authorList>
            <person name="Guimaraes A.M."/>
            <person name="Toth B."/>
            <person name="Santos A.P."/>
            <person name="do Nascimento N.C."/>
            <person name="Kritchevsky J.E."/>
            <person name="Messick J.B."/>
        </authorList>
    </citation>
    <scope>NUCLEOTIDE SEQUENCE [LARGE SCALE GENOMIC DNA]</scope>
    <source>
        <strain evidence="2 3">Purdue</strain>
    </source>
</reference>
<sequence>MEMLGVLQLPIFEALKGCSVAVTALGAITMTLAFWPQFSSIYKSKDSSQLPVKVFMLHLTTSCLILIGSIVGLFGGTDWKSYTNGGIYVYLNLFLLSTCGYMMWLKFSNMKKAKELCIPEIEVCEMRRKAALGK</sequence>
<dbReference type="AlphaFoldDB" id="I7BB06"/>
<keyword evidence="1" id="KW-0472">Membrane</keyword>
<dbReference type="Gene3D" id="1.20.1280.290">
    <property type="match status" value="1"/>
</dbReference>
<evidence type="ECO:0000313" key="3">
    <source>
        <dbReference type="Proteomes" id="UP000006502"/>
    </source>
</evidence>
<dbReference type="EMBL" id="CP003731">
    <property type="protein sequence ID" value="AFO52475.1"/>
    <property type="molecule type" value="Genomic_DNA"/>
</dbReference>
<dbReference type="STRING" id="1212765.MHLP_04475"/>
<dbReference type="OrthoDB" id="400817at2"/>
<evidence type="ECO:0000256" key="1">
    <source>
        <dbReference type="SAM" id="Phobius"/>
    </source>
</evidence>
<accession>I7BB06</accession>